<reference evidence="7 8" key="1">
    <citation type="journal article" date="2019" name="Int. J. Syst. Evol. Microbiol.">
        <title>The Global Catalogue of Microorganisms (GCM) 10K type strain sequencing project: providing services to taxonomists for standard genome sequencing and annotation.</title>
        <authorList>
            <consortium name="The Broad Institute Genomics Platform"/>
            <consortium name="The Broad Institute Genome Sequencing Center for Infectious Disease"/>
            <person name="Wu L."/>
            <person name="Ma J."/>
        </authorList>
    </citation>
    <scope>NUCLEOTIDE SEQUENCE [LARGE SCALE GENOMIC DNA]</scope>
    <source>
        <strain evidence="7 8">JCM 14901</strain>
    </source>
</reference>
<feature type="transmembrane region" description="Helical" evidence="6">
    <location>
        <begin position="136"/>
        <end position="153"/>
    </location>
</feature>
<comment type="subcellular location">
    <subcellularLocation>
        <location evidence="1">Membrane</location>
        <topology evidence="1">Multi-pass membrane protein</topology>
    </subcellularLocation>
</comment>
<feature type="transmembrane region" description="Helical" evidence="6">
    <location>
        <begin position="192"/>
        <end position="211"/>
    </location>
</feature>
<gene>
    <name evidence="7" type="ORF">GCM10009776_08060</name>
</gene>
<protein>
    <submittedName>
        <fullName evidence="7">Lysoplasmalogenase</fullName>
    </submittedName>
</protein>
<organism evidence="7 8">
    <name type="scientific">Microbacterium deminutum</name>
    <dbReference type="NCBI Taxonomy" id="344164"/>
    <lineage>
        <taxon>Bacteria</taxon>
        <taxon>Bacillati</taxon>
        <taxon>Actinomycetota</taxon>
        <taxon>Actinomycetes</taxon>
        <taxon>Micrococcales</taxon>
        <taxon>Microbacteriaceae</taxon>
        <taxon>Microbacterium</taxon>
    </lineage>
</organism>
<evidence type="ECO:0000313" key="8">
    <source>
        <dbReference type="Proteomes" id="UP001499933"/>
    </source>
</evidence>
<dbReference type="RefSeq" id="WP_344091416.1">
    <property type="nucleotide sequence ID" value="NZ_BAAAOG010000001.1"/>
</dbReference>
<feature type="transmembrane region" description="Helical" evidence="6">
    <location>
        <begin position="35"/>
        <end position="51"/>
    </location>
</feature>
<evidence type="ECO:0000313" key="7">
    <source>
        <dbReference type="EMBL" id="GAA1948439.1"/>
    </source>
</evidence>
<keyword evidence="3 6" id="KW-0812">Transmembrane</keyword>
<comment type="similarity">
    <text evidence="2">Belongs to the TMEM86 family.</text>
</comment>
<feature type="transmembrane region" description="Helical" evidence="6">
    <location>
        <begin position="86"/>
        <end position="106"/>
    </location>
</feature>
<dbReference type="InterPro" id="IPR012506">
    <property type="entry name" value="TMEM86B-like"/>
</dbReference>
<evidence type="ECO:0000256" key="2">
    <source>
        <dbReference type="ARBA" id="ARBA00007375"/>
    </source>
</evidence>
<keyword evidence="8" id="KW-1185">Reference proteome</keyword>
<keyword evidence="5 6" id="KW-0472">Membrane</keyword>
<dbReference type="EMBL" id="BAAAOG010000001">
    <property type="protein sequence ID" value="GAA1948439.1"/>
    <property type="molecule type" value="Genomic_DNA"/>
</dbReference>
<dbReference type="Proteomes" id="UP001499933">
    <property type="component" value="Unassembled WGS sequence"/>
</dbReference>
<proteinExistence type="inferred from homology"/>
<evidence type="ECO:0000256" key="3">
    <source>
        <dbReference type="ARBA" id="ARBA00022692"/>
    </source>
</evidence>
<feature type="transmembrane region" description="Helical" evidence="6">
    <location>
        <begin position="58"/>
        <end position="80"/>
    </location>
</feature>
<evidence type="ECO:0000256" key="1">
    <source>
        <dbReference type="ARBA" id="ARBA00004141"/>
    </source>
</evidence>
<keyword evidence="4 6" id="KW-1133">Transmembrane helix</keyword>
<accession>A0ABN2QB97</accession>
<feature type="transmembrane region" description="Helical" evidence="6">
    <location>
        <begin position="160"/>
        <end position="180"/>
    </location>
</feature>
<evidence type="ECO:0000256" key="4">
    <source>
        <dbReference type="ARBA" id="ARBA00022989"/>
    </source>
</evidence>
<sequence length="228" mass="24172">MNRLWIGFVPFGIASLVHIAALALGADQVAAPTKLVLMPLLAVAVFWGGRGSRWGTTYALLFTAIALSWLGDGATTFFPFAPTVPMMLLCFGMAHLCYIWLFWRILAVRRVPPWAVVYALWYGILLAVLWPTLGGLLIAVALYGIVLGGTAVAASRCHPLIAVGGAFFLASDTILALELFMPDVTPAWTSPVIMLAYCLGQGLIAAGVIVADRLRALAGDAETAGATP</sequence>
<dbReference type="PANTHER" id="PTHR31885:SF6">
    <property type="entry name" value="GH04784P"/>
    <property type="match status" value="1"/>
</dbReference>
<evidence type="ECO:0000256" key="5">
    <source>
        <dbReference type="ARBA" id="ARBA00023136"/>
    </source>
</evidence>
<evidence type="ECO:0000256" key="6">
    <source>
        <dbReference type="SAM" id="Phobius"/>
    </source>
</evidence>
<name>A0ABN2QB97_9MICO</name>
<feature type="transmembrane region" description="Helical" evidence="6">
    <location>
        <begin position="113"/>
        <end position="130"/>
    </location>
</feature>
<dbReference type="Pfam" id="PF07947">
    <property type="entry name" value="YhhN"/>
    <property type="match status" value="1"/>
</dbReference>
<comment type="caution">
    <text evidence="7">The sequence shown here is derived from an EMBL/GenBank/DDBJ whole genome shotgun (WGS) entry which is preliminary data.</text>
</comment>
<dbReference type="PANTHER" id="PTHR31885">
    <property type="entry name" value="GH04784P"/>
    <property type="match status" value="1"/>
</dbReference>